<keyword evidence="2" id="KW-0699">rRNA-binding</keyword>
<dbReference type="Gene3D" id="3.30.230.10">
    <property type="match status" value="1"/>
</dbReference>
<dbReference type="InterPro" id="IPR020568">
    <property type="entry name" value="Ribosomal_Su5_D2-typ_SF"/>
</dbReference>
<organism evidence="11 12">
    <name type="scientific">Candidatus Zambryskibacteria bacterium RIFOXYC1_FULL_39_10</name>
    <dbReference type="NCBI Taxonomy" id="1802779"/>
    <lineage>
        <taxon>Bacteria</taxon>
        <taxon>Candidatus Zambryskiibacteriota</taxon>
    </lineage>
</organism>
<evidence type="ECO:0000256" key="2">
    <source>
        <dbReference type="ARBA" id="ARBA00022730"/>
    </source>
</evidence>
<dbReference type="Pfam" id="PF00333">
    <property type="entry name" value="Ribosomal_S5"/>
    <property type="match status" value="1"/>
</dbReference>
<dbReference type="GO" id="GO:0006412">
    <property type="term" value="P:translation"/>
    <property type="evidence" value="ECO:0007669"/>
    <property type="project" value="InterPro"/>
</dbReference>
<evidence type="ECO:0000313" key="11">
    <source>
        <dbReference type="EMBL" id="OHB16458.1"/>
    </source>
</evidence>
<evidence type="ECO:0000256" key="5">
    <source>
        <dbReference type="ARBA" id="ARBA00023274"/>
    </source>
</evidence>
<dbReference type="Pfam" id="PF03719">
    <property type="entry name" value="Ribosomal_S5_C"/>
    <property type="match status" value="1"/>
</dbReference>
<dbReference type="Gene3D" id="3.30.160.20">
    <property type="match status" value="1"/>
</dbReference>
<dbReference type="GO" id="GO:0005840">
    <property type="term" value="C:ribosome"/>
    <property type="evidence" value="ECO:0007669"/>
    <property type="project" value="UniProtKB-KW"/>
</dbReference>
<dbReference type="GO" id="GO:0003735">
    <property type="term" value="F:structural constituent of ribosome"/>
    <property type="evidence" value="ECO:0007669"/>
    <property type="project" value="UniProtKB-UniRule"/>
</dbReference>
<dbReference type="PROSITE" id="PS50881">
    <property type="entry name" value="S5_DSRBD"/>
    <property type="match status" value="1"/>
</dbReference>
<keyword evidence="4 8" id="KW-0689">Ribosomal protein</keyword>
<evidence type="ECO:0000259" key="10">
    <source>
        <dbReference type="PROSITE" id="PS50881"/>
    </source>
</evidence>
<evidence type="ECO:0000256" key="1">
    <source>
        <dbReference type="ARBA" id="ARBA00008945"/>
    </source>
</evidence>
<feature type="domain" description="S5 DRBM" evidence="10">
    <location>
        <begin position="1"/>
        <end position="54"/>
    </location>
</feature>
<sequence>MTRVVSGGRRFSFSIAMVIGDKKGRVGVGIGKASDTPVAIDKAMRAAKKNLVKISLTPKNSIAHPVAAKYSSIRVSLMPAPGKGMIAGSAVRVVLELAGITEVSSKLLSRSKNKLNIARATIKALQTLKNSKIKKNAIS</sequence>
<keyword evidence="3" id="KW-0694">RNA-binding</keyword>
<dbReference type="SUPFAM" id="SSF54768">
    <property type="entry name" value="dsRNA-binding domain-like"/>
    <property type="match status" value="1"/>
</dbReference>
<gene>
    <name evidence="11" type="ORF">A2431_02005</name>
</gene>
<dbReference type="InterPro" id="IPR014721">
    <property type="entry name" value="Ribsml_uS5_D2-typ_fold_subgr"/>
</dbReference>
<protein>
    <recommendedName>
        <fullName evidence="6">Small ribosomal subunit protein uS5</fullName>
    </recommendedName>
    <alternativeName>
        <fullName evidence="7">30S ribosomal protein S5</fullName>
    </alternativeName>
</protein>
<dbReference type="GO" id="GO:0019843">
    <property type="term" value="F:rRNA binding"/>
    <property type="evidence" value="ECO:0007669"/>
    <property type="project" value="UniProtKB-KW"/>
</dbReference>
<name>A0A1G2V497_9BACT</name>
<dbReference type="EMBL" id="MHWW01000002">
    <property type="protein sequence ID" value="OHB16458.1"/>
    <property type="molecule type" value="Genomic_DNA"/>
</dbReference>
<proteinExistence type="inferred from homology"/>
<dbReference type="FunFam" id="3.30.230.10:FF:000002">
    <property type="entry name" value="30S ribosomal protein S5"/>
    <property type="match status" value="1"/>
</dbReference>
<dbReference type="Proteomes" id="UP000177697">
    <property type="component" value="Unassembled WGS sequence"/>
</dbReference>
<evidence type="ECO:0000256" key="9">
    <source>
        <dbReference type="RuleBase" id="RU003823"/>
    </source>
</evidence>
<dbReference type="InterPro" id="IPR013810">
    <property type="entry name" value="Ribosomal_uS5_N"/>
</dbReference>
<evidence type="ECO:0000256" key="8">
    <source>
        <dbReference type="PROSITE-ProRule" id="PRU00268"/>
    </source>
</evidence>
<evidence type="ECO:0000256" key="4">
    <source>
        <dbReference type="ARBA" id="ARBA00022980"/>
    </source>
</evidence>
<dbReference type="InterPro" id="IPR000851">
    <property type="entry name" value="Ribosomal_uS5"/>
</dbReference>
<dbReference type="InterPro" id="IPR005324">
    <property type="entry name" value="Ribosomal_uS5_C"/>
</dbReference>
<comment type="similarity">
    <text evidence="1 9">Belongs to the universal ribosomal protein uS5 family.</text>
</comment>
<evidence type="ECO:0000256" key="7">
    <source>
        <dbReference type="ARBA" id="ARBA00035519"/>
    </source>
</evidence>
<keyword evidence="5 8" id="KW-0687">Ribonucleoprotein</keyword>
<comment type="caution">
    <text evidence="11">The sequence shown here is derived from an EMBL/GenBank/DDBJ whole genome shotgun (WGS) entry which is preliminary data.</text>
</comment>
<evidence type="ECO:0000313" key="12">
    <source>
        <dbReference type="Proteomes" id="UP000177697"/>
    </source>
</evidence>
<accession>A0A1G2V497</accession>
<dbReference type="SUPFAM" id="SSF54211">
    <property type="entry name" value="Ribosomal protein S5 domain 2-like"/>
    <property type="match status" value="1"/>
</dbReference>
<reference evidence="11 12" key="1">
    <citation type="journal article" date="2016" name="Nat. Commun.">
        <title>Thousands of microbial genomes shed light on interconnected biogeochemical processes in an aquifer system.</title>
        <authorList>
            <person name="Anantharaman K."/>
            <person name="Brown C.T."/>
            <person name="Hug L.A."/>
            <person name="Sharon I."/>
            <person name="Castelle C.J."/>
            <person name="Probst A.J."/>
            <person name="Thomas B.C."/>
            <person name="Singh A."/>
            <person name="Wilkins M.J."/>
            <person name="Karaoz U."/>
            <person name="Brodie E.L."/>
            <person name="Williams K.H."/>
            <person name="Hubbard S.S."/>
            <person name="Banfield J.F."/>
        </authorList>
    </citation>
    <scope>NUCLEOTIDE SEQUENCE [LARGE SCALE GENOMIC DNA]</scope>
</reference>
<dbReference type="PANTHER" id="PTHR48432">
    <property type="entry name" value="S5 DRBM DOMAIN-CONTAINING PROTEIN"/>
    <property type="match status" value="1"/>
</dbReference>
<evidence type="ECO:0000256" key="3">
    <source>
        <dbReference type="ARBA" id="ARBA00022884"/>
    </source>
</evidence>
<dbReference type="AlphaFoldDB" id="A0A1G2V497"/>
<dbReference type="GO" id="GO:0005737">
    <property type="term" value="C:cytoplasm"/>
    <property type="evidence" value="ECO:0007669"/>
    <property type="project" value="UniProtKB-ARBA"/>
</dbReference>
<dbReference type="GO" id="GO:1990904">
    <property type="term" value="C:ribonucleoprotein complex"/>
    <property type="evidence" value="ECO:0007669"/>
    <property type="project" value="UniProtKB-UniRule"/>
</dbReference>
<dbReference type="PANTHER" id="PTHR48432:SF1">
    <property type="entry name" value="S5 DRBM DOMAIN-CONTAINING PROTEIN"/>
    <property type="match status" value="1"/>
</dbReference>
<evidence type="ECO:0000256" key="6">
    <source>
        <dbReference type="ARBA" id="ARBA00035255"/>
    </source>
</evidence>